<feature type="domain" description="Bacterial Ig-like" evidence="1">
    <location>
        <begin position="292"/>
        <end position="381"/>
    </location>
</feature>
<feature type="domain" description="Bacterial Ig-like" evidence="1">
    <location>
        <begin position="92"/>
        <end position="183"/>
    </location>
</feature>
<dbReference type="Proteomes" id="UP000194225">
    <property type="component" value="Unassembled WGS sequence"/>
</dbReference>
<proteinExistence type="predicted"/>
<feature type="domain" description="Bacterial Ig-like" evidence="1">
    <location>
        <begin position="192"/>
        <end position="283"/>
    </location>
</feature>
<evidence type="ECO:0000313" key="3">
    <source>
        <dbReference type="Proteomes" id="UP000194225"/>
    </source>
</evidence>
<dbReference type="EMBL" id="MIGA01000106">
    <property type="protein sequence ID" value="OSY34975.1"/>
    <property type="molecule type" value="Genomic_DNA"/>
</dbReference>
<evidence type="ECO:0000259" key="1">
    <source>
        <dbReference type="Pfam" id="PF16640"/>
    </source>
</evidence>
<sequence>MGETVTFTATVAPVAPGTGTPTGTVTFVATDGVTTVALTGSLSGGTTSVSTNGLVTAGAYTVTATYSGDPNFASSVGTDTQTVGQASTTTAVTSAPDPSVVGETVTFTATVAPVAPGAGTPTGTVTFVATDGVTTVTLTGTLSGGTTSVSTNGLVTAGSYSVTATYSGDGDFTGSVGADTHTVGQASTTTAVTPSPDPSVVGETVTFTATVAPGAPGTGTPTGTVTFVATDGVTTVTLTGTLSGGTTSVSTNGLVTAGSYSVTATYSGDGDFTGSVGADTHTVVQASTTTAVTSAPDPSVVGETVTFTATVAPVAPGTGTPTGIVTFIATDGVTTVTLTGTLSGGTTSVSTNGLVTAGTYSVTATYSGDANFTGSVGTDTQIVGQASTTTALTLAPNPSVAGEPVTFTAVVAPVAPGAGTPTGTVTFVVTGGPTLTATLSGGTASATTSALGAGSFPVTATYSGDANFTGSSDSDTQVVGQASTTTTVASAPDPSVVGEPVTFTATVAPVGPGSGTVTGTVVFVIDGGGGGTLTGTVAGGVATVTTSTLDAGSHNVTATYSGDADFTGSVGTDTQTVNQAATATTVTSFPDPSGAGDTVNIVASVTAVPPGSGTPTGTVTFTVTDGVTTVTLTGTLDGNGVAAVSTPLATPGDYVITAVYGGDTNFTGSSDTDTHTVT</sequence>
<keyword evidence="3" id="KW-1185">Reference proteome</keyword>
<accession>A0ABX3XL33</accession>
<feature type="domain" description="Bacterial Ig-like" evidence="1">
    <location>
        <begin position="2"/>
        <end position="83"/>
    </location>
</feature>
<feature type="domain" description="Bacterial Ig-like" evidence="1">
    <location>
        <begin position="587"/>
        <end position="678"/>
    </location>
</feature>
<gene>
    <name evidence="2" type="ORF">BG653_07322</name>
</gene>
<dbReference type="Gene3D" id="2.60.40.10">
    <property type="entry name" value="Immunoglobulins"/>
    <property type="match status" value="7"/>
</dbReference>
<dbReference type="Pfam" id="PF16640">
    <property type="entry name" value="Big_3_5"/>
    <property type="match status" value="7"/>
</dbReference>
<protein>
    <recommendedName>
        <fullName evidence="1">Bacterial Ig-like domain-containing protein</fullName>
    </recommendedName>
</protein>
<feature type="domain" description="Bacterial Ig-like" evidence="1">
    <location>
        <begin position="489"/>
        <end position="578"/>
    </location>
</feature>
<dbReference type="InterPro" id="IPR013783">
    <property type="entry name" value="Ig-like_fold"/>
</dbReference>
<reference evidence="2 3" key="1">
    <citation type="submission" date="2016-09" db="EMBL/GenBank/DDBJ databases">
        <title>Streptomyces platensis DSM40041, a candidate organism with high potential of specific P450 cytochromes.</title>
        <authorList>
            <person name="Grumaz C."/>
            <person name="Vainshtein Y."/>
            <person name="Kirstahler P."/>
            <person name="Sohn K."/>
        </authorList>
    </citation>
    <scope>NUCLEOTIDE SEQUENCE [LARGE SCALE GENOMIC DNA]</scope>
    <source>
        <strain evidence="2 3">DSM 40041</strain>
    </source>
</reference>
<organism evidence="2 3">
    <name type="scientific">Streptomyces platensis</name>
    <dbReference type="NCBI Taxonomy" id="58346"/>
    <lineage>
        <taxon>Bacteria</taxon>
        <taxon>Bacillati</taxon>
        <taxon>Actinomycetota</taxon>
        <taxon>Actinomycetes</taxon>
        <taxon>Kitasatosporales</taxon>
        <taxon>Streptomycetaceae</taxon>
        <taxon>Streptomyces</taxon>
    </lineage>
</organism>
<feature type="domain" description="Bacterial Ig-like" evidence="1">
    <location>
        <begin position="392"/>
        <end position="478"/>
    </location>
</feature>
<name>A0ABX3XL33_STRPT</name>
<dbReference type="InterPro" id="IPR032109">
    <property type="entry name" value="Big_3_5"/>
</dbReference>
<evidence type="ECO:0000313" key="2">
    <source>
        <dbReference type="EMBL" id="OSY34975.1"/>
    </source>
</evidence>
<comment type="caution">
    <text evidence="2">The sequence shown here is derived from an EMBL/GenBank/DDBJ whole genome shotgun (WGS) entry which is preliminary data.</text>
</comment>